<dbReference type="STRING" id="448386.A0A2V3ITS8"/>
<dbReference type="EMBL" id="NBIV01000059">
    <property type="protein sequence ID" value="PXF45525.1"/>
    <property type="molecule type" value="Genomic_DNA"/>
</dbReference>
<proteinExistence type="inferred from homology"/>
<dbReference type="Proteomes" id="UP000247409">
    <property type="component" value="Unassembled WGS sequence"/>
</dbReference>
<evidence type="ECO:0000256" key="3">
    <source>
        <dbReference type="ARBA" id="ARBA00022679"/>
    </source>
</evidence>
<evidence type="ECO:0000256" key="8">
    <source>
        <dbReference type="ARBA" id="ARBA00023136"/>
    </source>
</evidence>
<dbReference type="PANTHER" id="PTHR12369">
    <property type="entry name" value="CHONDROITIN SYNTHASE"/>
    <property type="match status" value="1"/>
</dbReference>
<keyword evidence="5" id="KW-0735">Signal-anchor</keyword>
<keyword evidence="7" id="KW-0333">Golgi apparatus</keyword>
<protein>
    <submittedName>
        <fullName evidence="10">Chondroitin sulfate synthase 3</fullName>
    </submittedName>
</protein>
<comment type="similarity">
    <text evidence="2">Belongs to the chondroitin N-acetylgalactosaminyltransferase family.</text>
</comment>
<keyword evidence="8 9" id="KW-0472">Membrane</keyword>
<evidence type="ECO:0000313" key="10">
    <source>
        <dbReference type="EMBL" id="PXF45525.1"/>
    </source>
</evidence>
<evidence type="ECO:0000256" key="9">
    <source>
        <dbReference type="SAM" id="Phobius"/>
    </source>
</evidence>
<organism evidence="10 11">
    <name type="scientific">Gracilariopsis chorda</name>
    <dbReference type="NCBI Taxonomy" id="448386"/>
    <lineage>
        <taxon>Eukaryota</taxon>
        <taxon>Rhodophyta</taxon>
        <taxon>Florideophyceae</taxon>
        <taxon>Rhodymeniophycidae</taxon>
        <taxon>Gracilariales</taxon>
        <taxon>Gracilariaceae</taxon>
        <taxon>Gracilariopsis</taxon>
    </lineage>
</organism>
<feature type="transmembrane region" description="Helical" evidence="9">
    <location>
        <begin position="25"/>
        <end position="46"/>
    </location>
</feature>
<accession>A0A2V3ITS8</accession>
<dbReference type="PANTHER" id="PTHR12369:SF11">
    <property type="entry name" value="HEXOSYLTRANSFERASE"/>
    <property type="match status" value="1"/>
</dbReference>
<dbReference type="InterPro" id="IPR051227">
    <property type="entry name" value="CS_glycosyltransferase"/>
</dbReference>
<dbReference type="Gene3D" id="3.90.550.10">
    <property type="entry name" value="Spore Coat Polysaccharide Biosynthesis Protein SpsA, Chain A"/>
    <property type="match status" value="1"/>
</dbReference>
<comment type="caution">
    <text evidence="10">The sequence shown here is derived from an EMBL/GenBank/DDBJ whole genome shotgun (WGS) entry which is preliminary data.</text>
</comment>
<keyword evidence="3" id="KW-0808">Transferase</keyword>
<reference evidence="10 11" key="1">
    <citation type="journal article" date="2018" name="Mol. Biol. Evol.">
        <title>Analysis of the draft genome of the red seaweed Gracilariopsis chorda provides insights into genome size evolution in Rhodophyta.</title>
        <authorList>
            <person name="Lee J."/>
            <person name="Yang E.C."/>
            <person name="Graf L."/>
            <person name="Yang J.H."/>
            <person name="Qiu H."/>
            <person name="Zel Zion U."/>
            <person name="Chan C.X."/>
            <person name="Stephens T.G."/>
            <person name="Weber A.P.M."/>
            <person name="Boo G.H."/>
            <person name="Boo S.M."/>
            <person name="Kim K.M."/>
            <person name="Shin Y."/>
            <person name="Jung M."/>
            <person name="Lee S.J."/>
            <person name="Yim H.S."/>
            <person name="Lee J.H."/>
            <person name="Bhattacharya D."/>
            <person name="Yoon H.S."/>
        </authorList>
    </citation>
    <scope>NUCLEOTIDE SEQUENCE [LARGE SCALE GENOMIC DNA]</scope>
    <source>
        <strain evidence="10 11">SKKU-2015</strain>
        <tissue evidence="10">Whole body</tissue>
    </source>
</reference>
<evidence type="ECO:0000313" key="11">
    <source>
        <dbReference type="Proteomes" id="UP000247409"/>
    </source>
</evidence>
<dbReference type="InterPro" id="IPR008428">
    <property type="entry name" value="Chond_GalNAc"/>
</dbReference>
<keyword evidence="6 9" id="KW-1133">Transmembrane helix</keyword>
<dbReference type="InterPro" id="IPR029044">
    <property type="entry name" value="Nucleotide-diphossugar_trans"/>
</dbReference>
<comment type="subcellular location">
    <subcellularLocation>
        <location evidence="1">Golgi apparatus membrane</location>
        <topology evidence="1">Single-pass type II membrane protein</topology>
    </subcellularLocation>
</comment>
<evidence type="ECO:0000256" key="6">
    <source>
        <dbReference type="ARBA" id="ARBA00022989"/>
    </source>
</evidence>
<evidence type="ECO:0000256" key="4">
    <source>
        <dbReference type="ARBA" id="ARBA00022692"/>
    </source>
</evidence>
<dbReference type="GO" id="GO:0032580">
    <property type="term" value="C:Golgi cisterna membrane"/>
    <property type="evidence" value="ECO:0007669"/>
    <property type="project" value="InterPro"/>
</dbReference>
<evidence type="ECO:0000256" key="1">
    <source>
        <dbReference type="ARBA" id="ARBA00004323"/>
    </source>
</evidence>
<dbReference type="Pfam" id="PF05679">
    <property type="entry name" value="CHGN"/>
    <property type="match status" value="1"/>
</dbReference>
<sequence length="488" mass="56284">MHIYIPLEASSHPARRALRRWRNRAYFQFCLPLHALLAIAVLLAMFKLIFRINSASGEASNPLRVCMKLSASPLTVFDPYVLEQKQLGRAENDFENRFQEDVWDTLISRALYPAWSDMKWNIPQYARELAPDLDLVQAMAAQSIHLDGKSDVTYESSASLVRINYVHHRLDRMRGLQYVANFSPRFETRNESYLLVIEKGFDSSCLKMVSPPQRTAVVYVILPYKAREDRLRTFLENFLYLRTEHHENIVLIVSVLATRDEDKQTVAALKEEIFASYPGEAHHVVLHENNGDEDHEFSRGVALREATNMVPKGSDVIFHCDVDMIILPSFFERCRHNTIQGSQVYYPVFYSLYPYANANPTISERNGFWRKTSFGMTCMRRSDFKDVGAYDDAETRFRGWGSEDVFQYELVRNSSNLIAFRAVEPGLLHRWHTKNCDASSKGYIDCMKTNFVTMGHPLKIGPTLLKALPNAKDFFDELEKVGSYTRNL</sequence>
<dbReference type="SUPFAM" id="SSF53448">
    <property type="entry name" value="Nucleotide-diphospho-sugar transferases"/>
    <property type="match status" value="1"/>
</dbReference>
<name>A0A2V3ITS8_9FLOR</name>
<evidence type="ECO:0000256" key="5">
    <source>
        <dbReference type="ARBA" id="ARBA00022968"/>
    </source>
</evidence>
<dbReference type="OrthoDB" id="431432at2759"/>
<keyword evidence="4 9" id="KW-0812">Transmembrane</keyword>
<dbReference type="GO" id="GO:0047238">
    <property type="term" value="F:glucuronosyl-N-acetylgalactosaminyl-proteoglycan 4-beta-N-acetylgalactosaminyltransferase activity"/>
    <property type="evidence" value="ECO:0007669"/>
    <property type="project" value="TreeGrafter"/>
</dbReference>
<evidence type="ECO:0000256" key="7">
    <source>
        <dbReference type="ARBA" id="ARBA00023034"/>
    </source>
</evidence>
<dbReference type="GO" id="GO:0000139">
    <property type="term" value="C:Golgi membrane"/>
    <property type="evidence" value="ECO:0007669"/>
    <property type="project" value="UniProtKB-SubCell"/>
</dbReference>
<keyword evidence="11" id="KW-1185">Reference proteome</keyword>
<gene>
    <name evidence="10" type="ORF">BWQ96_04727</name>
</gene>
<evidence type="ECO:0000256" key="2">
    <source>
        <dbReference type="ARBA" id="ARBA00009239"/>
    </source>
</evidence>
<dbReference type="AlphaFoldDB" id="A0A2V3ITS8"/>